<reference evidence="8 9" key="1">
    <citation type="submission" date="2020-06" db="EMBL/GenBank/DDBJ databases">
        <title>Mogibacterium timidum strain W9173 genomic sequence.</title>
        <authorList>
            <person name="Wade W.G."/>
            <person name="Johnston C.D."/>
            <person name="Chen T."/>
            <person name="Dewhirst F.E."/>
        </authorList>
    </citation>
    <scope>NUCLEOTIDE SEQUENCE [LARGE SCALE GENOMIC DNA]</scope>
    <source>
        <strain evidence="8 9">W9173</strain>
    </source>
</reference>
<dbReference type="EMBL" id="JABXYR010000001">
    <property type="protein sequence ID" value="NWO22637.1"/>
    <property type="molecule type" value="Genomic_DNA"/>
</dbReference>
<dbReference type="CDD" id="cd06232">
    <property type="entry name" value="M14-like"/>
    <property type="match status" value="1"/>
</dbReference>
<name>A0A7Y8VQF5_9FIRM</name>
<evidence type="ECO:0000256" key="1">
    <source>
        <dbReference type="ARBA" id="ARBA00001947"/>
    </source>
</evidence>
<dbReference type="Proteomes" id="UP000526307">
    <property type="component" value="Unassembled WGS sequence"/>
</dbReference>
<comment type="caution">
    <text evidence="8">The sequence shown here is derived from an EMBL/GenBank/DDBJ whole genome shotgun (WGS) entry which is preliminary data.</text>
</comment>
<feature type="domain" description="Peptidase M14" evidence="7">
    <location>
        <begin position="809"/>
        <end position="914"/>
    </location>
</feature>
<evidence type="ECO:0000259" key="7">
    <source>
        <dbReference type="Pfam" id="PF00246"/>
    </source>
</evidence>
<dbReference type="RefSeq" id="WP_178978073.1">
    <property type="nucleotide sequence ID" value="NZ_CAUUGE010000015.1"/>
</dbReference>
<dbReference type="PANTHER" id="PTHR11705">
    <property type="entry name" value="PROTEASE FAMILY M14 CARBOXYPEPTIDASE A,B"/>
    <property type="match status" value="1"/>
</dbReference>
<dbReference type="GO" id="GO:0005615">
    <property type="term" value="C:extracellular space"/>
    <property type="evidence" value="ECO:0007669"/>
    <property type="project" value="TreeGrafter"/>
</dbReference>
<keyword evidence="6" id="KW-0482">Metalloprotease</keyword>
<proteinExistence type="inferred from homology"/>
<keyword evidence="3" id="KW-0645">Protease</keyword>
<protein>
    <recommendedName>
        <fullName evidence="7">Peptidase M14 domain-containing protein</fullName>
    </recommendedName>
</protein>
<comment type="similarity">
    <text evidence="2">Belongs to the peptidase M14 family.</text>
</comment>
<keyword evidence="4" id="KW-0378">Hydrolase</keyword>
<dbReference type="GO" id="GO:0008270">
    <property type="term" value="F:zinc ion binding"/>
    <property type="evidence" value="ECO:0007669"/>
    <property type="project" value="InterPro"/>
</dbReference>
<dbReference type="PANTHER" id="PTHR11705:SF143">
    <property type="entry name" value="SLL0236 PROTEIN"/>
    <property type="match status" value="1"/>
</dbReference>
<evidence type="ECO:0000256" key="5">
    <source>
        <dbReference type="ARBA" id="ARBA00022833"/>
    </source>
</evidence>
<dbReference type="Gene3D" id="3.40.630.10">
    <property type="entry name" value="Zn peptidases"/>
    <property type="match status" value="1"/>
</dbReference>
<dbReference type="SUPFAM" id="SSF53187">
    <property type="entry name" value="Zn-dependent exopeptidases"/>
    <property type="match status" value="1"/>
</dbReference>
<dbReference type="GO" id="GO:0004181">
    <property type="term" value="F:metallocarboxypeptidase activity"/>
    <property type="evidence" value="ECO:0007669"/>
    <property type="project" value="InterPro"/>
</dbReference>
<evidence type="ECO:0000256" key="6">
    <source>
        <dbReference type="ARBA" id="ARBA00023049"/>
    </source>
</evidence>
<dbReference type="Pfam" id="PF00246">
    <property type="entry name" value="Peptidase_M14"/>
    <property type="match status" value="1"/>
</dbReference>
<sequence>MELDNYKIYVNSDLTVIEQRILVDIGFILGFYTISSTFPVTTVNSGKNTIKIVKNIGQEVAVHGSIIEVAVPEPDKYNDTLKEVAEIFQAETEITEREVVTPRGYESASQYAKEWKDRDFRQVQGLEALFDAGLFLNDMDNDLLPDSITAKILINASMTSKMLEAAINLAYRFGMEMTQAVLPFTTYPDDDTHREYTLIRFVTGAGFGVYLKRKNNCEFQSASNILEICGDGNLLVDRISRLCNKYPNLGEGADWQSFILRIINSFTMNDVDGQLAYLNAFAKNDNVTCVFSPEYEEKRDLIEKIFPNAKFDNYKRRTIKREKTYDITWEVEDLKAIIREKLLPIVHLGDSVSLQCAVSEDKKARDKLNDEICAELKNHGVSVDKCQIICSYKQGFSWINDFVIPDLRKLKKLQEITIYFKPMLASGSDEWNDESGIAPNYGNIYDNDPEKWRDIPIRNLQELYPIDDVISDALNIHRECVKFEIYKGDENITYEVTALNENGEEIYQNSYLSRYYERPYIEEFPDMGKVHPASAYVCATVNDKAVLNETFETDLTKIWNIYQRDILPEVGRVVMERSGGHPNPEQQPYFGCLNLKIKVSEPDYELPYRDDMITSIDAMHEDIYFVGADYFKMLGISVGVKPLDAPGLILPEIEKKEGKPEFSYALYDQVSDSPSIMGEDLNIMPQFKNGDIEIFIKSLSYSDAGRFNVAVEVIRKSGYVSFDMVDKFINSYAELLSAGVLETSEIFEDDASIDFYCENQLIATADVGNRVQKTKDISICDVNLHVDEVISPAMFEEIIQSLKRVRGLKVIPLARSYQGRRIYGIQITPQRDGYISRVKLISKQPSEMINARHHANEVSSTNSTLMLIKELLSNPEYEEYRKNLNLIFIPLENVDGAQIHYELQKVNPLWKLHTARFSSIGKEFYYEYFNYETIHTEANAFTNAWWKSLPDVVVDNHGVPTHEWDQQYSGYASPSFKGFWLPRALLYSYFVIPDDSRFEWNIELNHHIADAVSEWVGKEPRIREGNIERIDRFQKYAAAWMPKMFQTKLEGNMINAWNPTSLNGTSNYLSIKVPWITAAAYVSEVTDETVHGDMLEFCASTHLLQDLGIIDLLNKSKAIFDKRLEVQNGQVVLSMKRLRPVIYNAGSVKKD</sequence>
<evidence type="ECO:0000313" key="9">
    <source>
        <dbReference type="Proteomes" id="UP000526307"/>
    </source>
</evidence>
<keyword evidence="5" id="KW-0862">Zinc</keyword>
<keyword evidence="9" id="KW-1185">Reference proteome</keyword>
<evidence type="ECO:0000256" key="3">
    <source>
        <dbReference type="ARBA" id="ARBA00022670"/>
    </source>
</evidence>
<dbReference type="AlphaFoldDB" id="A0A7Y8VQF5"/>
<comment type="cofactor">
    <cofactor evidence="1">
        <name>Zn(2+)</name>
        <dbReference type="ChEBI" id="CHEBI:29105"/>
    </cofactor>
</comment>
<evidence type="ECO:0000313" key="8">
    <source>
        <dbReference type="EMBL" id="NWO22637.1"/>
    </source>
</evidence>
<evidence type="ECO:0000256" key="2">
    <source>
        <dbReference type="ARBA" id="ARBA00005988"/>
    </source>
</evidence>
<evidence type="ECO:0000256" key="4">
    <source>
        <dbReference type="ARBA" id="ARBA00022801"/>
    </source>
</evidence>
<dbReference type="InterPro" id="IPR000834">
    <property type="entry name" value="Peptidase_M14"/>
</dbReference>
<organism evidence="8 9">
    <name type="scientific">Mogibacterium timidum</name>
    <dbReference type="NCBI Taxonomy" id="35519"/>
    <lineage>
        <taxon>Bacteria</taxon>
        <taxon>Bacillati</taxon>
        <taxon>Bacillota</taxon>
        <taxon>Clostridia</taxon>
        <taxon>Peptostreptococcales</taxon>
        <taxon>Anaerovoracaceae</taxon>
        <taxon>Mogibacterium</taxon>
    </lineage>
</organism>
<gene>
    <name evidence="8" type="ORF">HW270_00840</name>
</gene>
<dbReference type="GO" id="GO:0006508">
    <property type="term" value="P:proteolysis"/>
    <property type="evidence" value="ECO:0007669"/>
    <property type="project" value="UniProtKB-KW"/>
</dbReference>
<accession>A0A7Y8VQF5</accession>